<dbReference type="InterPro" id="IPR001320">
    <property type="entry name" value="Iontro_rcpt_C"/>
</dbReference>
<evidence type="ECO:0000256" key="6">
    <source>
        <dbReference type="ARBA" id="ARBA00023065"/>
    </source>
</evidence>
<dbReference type="Pfam" id="PF10613">
    <property type="entry name" value="Lig_chan-Glu_bd"/>
    <property type="match status" value="1"/>
</dbReference>
<dbReference type="SMART" id="SM00918">
    <property type="entry name" value="Lig_chan-Glu_bd"/>
    <property type="match status" value="1"/>
</dbReference>
<evidence type="ECO:0000256" key="2">
    <source>
        <dbReference type="ARBA" id="ARBA00022448"/>
    </source>
</evidence>
<keyword evidence="6" id="KW-0406">Ion transport</keyword>
<feature type="domain" description="Ionotropic glutamate receptor L-glutamate and glycine-binding" evidence="17">
    <location>
        <begin position="389"/>
        <end position="453"/>
    </location>
</feature>
<feature type="signal peptide" evidence="15">
    <location>
        <begin position="1"/>
        <end position="20"/>
    </location>
</feature>
<dbReference type="Gene3D" id="3.40.50.2300">
    <property type="match status" value="3"/>
</dbReference>
<keyword evidence="2" id="KW-0813">Transport</keyword>
<keyword evidence="12" id="KW-0407">Ion channel</keyword>
<protein>
    <submittedName>
        <fullName evidence="18">Uncharacterized protein</fullName>
    </submittedName>
</protein>
<dbReference type="SUPFAM" id="SSF81324">
    <property type="entry name" value="Voltage-gated potassium channels"/>
    <property type="match status" value="1"/>
</dbReference>
<dbReference type="Gene3D" id="1.10.287.70">
    <property type="match status" value="1"/>
</dbReference>
<feature type="chain" id="PRO_5042431538" evidence="15">
    <location>
        <begin position="21"/>
        <end position="794"/>
    </location>
</feature>
<evidence type="ECO:0000313" key="18">
    <source>
        <dbReference type="EnsemblMetazoa" id="G26044.2:cds"/>
    </source>
</evidence>
<evidence type="ECO:0000256" key="1">
    <source>
        <dbReference type="ARBA" id="ARBA00004141"/>
    </source>
</evidence>
<feature type="domain" description="Ionotropic glutamate receptor C-terminal" evidence="16">
    <location>
        <begin position="379"/>
        <end position="732"/>
    </location>
</feature>
<evidence type="ECO:0000256" key="3">
    <source>
        <dbReference type="ARBA" id="ARBA00022692"/>
    </source>
</evidence>
<keyword evidence="10" id="KW-0628">Postsynaptic cell membrane</keyword>
<feature type="transmembrane region" description="Helical" evidence="14">
    <location>
        <begin position="567"/>
        <end position="593"/>
    </location>
</feature>
<evidence type="ECO:0000256" key="5">
    <source>
        <dbReference type="ARBA" id="ARBA00023018"/>
    </source>
</evidence>
<dbReference type="AlphaFoldDB" id="A0A8W8L5R3"/>
<dbReference type="InterPro" id="IPR028082">
    <property type="entry name" value="Peripla_BP_I"/>
</dbReference>
<keyword evidence="3 14" id="KW-0812">Transmembrane</keyword>
<keyword evidence="4 14" id="KW-1133">Transmembrane helix</keyword>
<dbReference type="FunFam" id="1.10.287.70:FF:000143">
    <property type="entry name" value="Probable glutamate receptor"/>
    <property type="match status" value="1"/>
</dbReference>
<accession>A0A8W8L5R3</accession>
<evidence type="ECO:0000259" key="16">
    <source>
        <dbReference type="SMART" id="SM00079"/>
    </source>
</evidence>
<dbReference type="EnsemblMetazoa" id="G26044.2">
    <property type="protein sequence ID" value="G26044.2:cds"/>
    <property type="gene ID" value="G26044"/>
</dbReference>
<dbReference type="SUPFAM" id="SSF53822">
    <property type="entry name" value="Periplasmic binding protein-like I"/>
    <property type="match status" value="1"/>
</dbReference>
<dbReference type="PANTHER" id="PTHR18966">
    <property type="entry name" value="IONOTROPIC GLUTAMATE RECEPTOR"/>
    <property type="match status" value="1"/>
</dbReference>
<evidence type="ECO:0000256" key="11">
    <source>
        <dbReference type="ARBA" id="ARBA00023286"/>
    </source>
</evidence>
<dbReference type="Pfam" id="PF00060">
    <property type="entry name" value="Lig_chan"/>
    <property type="match status" value="1"/>
</dbReference>
<proteinExistence type="predicted"/>
<evidence type="ECO:0000256" key="10">
    <source>
        <dbReference type="ARBA" id="ARBA00023257"/>
    </source>
</evidence>
<evidence type="ECO:0000256" key="14">
    <source>
        <dbReference type="SAM" id="Phobius"/>
    </source>
</evidence>
<evidence type="ECO:0000256" key="13">
    <source>
        <dbReference type="ARBA" id="ARBA00034100"/>
    </source>
</evidence>
<evidence type="ECO:0000259" key="17">
    <source>
        <dbReference type="SMART" id="SM00918"/>
    </source>
</evidence>
<sequence>MKHVTFLFSVIMINGVLTHAGDIKVAVLPDWWQYIPRFVSRQKVSSLQFTNLTSESNETQYDKIIEVINYLNESHSDVVFGPCKRDISIAVEGLRMPYICTTFDPEVEVFKFQILPALSDFIEAMRKFVYGQCRRGGDGEYKTIIYEGNKGFHFDDNILNHRKTTRLYAVNEENMEAKKHTITHYLMLMRKELIRDIIVICDPKTVEMLLKTAWELAMLSLPFRWYFYDPAFHLRHILESLPRFANSFTVFTLIPSYEQATLYPSDLDLNAMLTMDTLSTISMICGVSSINNDRESLLSALQNKTFRGYTGNISFDASHQRVNYSINMFHFNGSQYFKLGSWWAGDSPDSRTIQLENTSEVQHWSDQNQTYTFPLKGRTIKVVTIIEEPFMMYKKGHGNLTGNDRFEGYCVDLIQELSTILDFKYELYLVHDNRFGARRPDGHWDGMVGEVLAGNATMVVASLSVNARREEAIDFTKPFMTRYVTVIMKIPETPRRIFEFISPLSHTIYLCTFSACIIVAFSLYFFEKNSAYEKQEKVTFKDCVWLTFGTLLEGGTEGVPTTTSGRILLYTWCFFVLILVASYTANWAAFLTVKKFKAPVKSIYDLTSQKEIQYGTVKSSAILSFFQTSNVETFRKIGSEMMNNQSNIVGSSTEGYRRVSEGGYGFFWDSTVNAFKTNRECLLTTIGPDFAPRGYGIGLPPGATYLDELSINILRLGDSGFLDQLQQKWWGERKCSRDKEEDENNASGLKLENASGLFFVLGAGIVLSVFVLLVQGFIRNIRPKIITGQSETVT</sequence>
<evidence type="ECO:0000256" key="9">
    <source>
        <dbReference type="ARBA" id="ARBA00023180"/>
    </source>
</evidence>
<evidence type="ECO:0000256" key="12">
    <source>
        <dbReference type="ARBA" id="ARBA00023303"/>
    </source>
</evidence>
<dbReference type="Gene3D" id="3.40.190.10">
    <property type="entry name" value="Periplasmic binding protein-like II"/>
    <property type="match status" value="2"/>
</dbReference>
<dbReference type="FunFam" id="3.40.190.10:FF:000024">
    <property type="entry name" value="Glutamate receptor, ionotropic, delta 1"/>
    <property type="match status" value="1"/>
</dbReference>
<dbReference type="Pfam" id="PF01094">
    <property type="entry name" value="ANF_receptor"/>
    <property type="match status" value="1"/>
</dbReference>
<dbReference type="GO" id="GO:0045211">
    <property type="term" value="C:postsynaptic membrane"/>
    <property type="evidence" value="ECO:0007669"/>
    <property type="project" value="UniProtKB-SubCell"/>
</dbReference>
<keyword evidence="15" id="KW-0732">Signal</keyword>
<keyword evidence="19" id="KW-1185">Reference proteome</keyword>
<evidence type="ECO:0000256" key="8">
    <source>
        <dbReference type="ARBA" id="ARBA00023170"/>
    </source>
</evidence>
<evidence type="ECO:0000256" key="4">
    <source>
        <dbReference type="ARBA" id="ARBA00022989"/>
    </source>
</evidence>
<dbReference type="Proteomes" id="UP000005408">
    <property type="component" value="Unassembled WGS sequence"/>
</dbReference>
<dbReference type="InterPro" id="IPR001828">
    <property type="entry name" value="ANF_lig-bd_rcpt"/>
</dbReference>
<organism evidence="18 19">
    <name type="scientific">Magallana gigas</name>
    <name type="common">Pacific oyster</name>
    <name type="synonym">Crassostrea gigas</name>
    <dbReference type="NCBI Taxonomy" id="29159"/>
    <lineage>
        <taxon>Eukaryota</taxon>
        <taxon>Metazoa</taxon>
        <taxon>Spiralia</taxon>
        <taxon>Lophotrochozoa</taxon>
        <taxon>Mollusca</taxon>
        <taxon>Bivalvia</taxon>
        <taxon>Autobranchia</taxon>
        <taxon>Pteriomorphia</taxon>
        <taxon>Ostreida</taxon>
        <taxon>Ostreoidea</taxon>
        <taxon>Ostreidae</taxon>
        <taxon>Magallana</taxon>
    </lineage>
</organism>
<dbReference type="EnsemblMetazoa" id="G26044.1">
    <property type="protein sequence ID" value="G26044.1:cds"/>
    <property type="gene ID" value="G26044"/>
</dbReference>
<keyword evidence="8" id="KW-0675">Receptor</keyword>
<name>A0A8W8L5R3_MAGGI</name>
<reference evidence="18" key="1">
    <citation type="submission" date="2022-08" db="UniProtKB">
        <authorList>
            <consortium name="EnsemblMetazoa"/>
        </authorList>
    </citation>
    <scope>IDENTIFICATION</scope>
    <source>
        <strain evidence="18">05x7-T-G4-1.051#20</strain>
    </source>
</reference>
<dbReference type="SUPFAM" id="SSF53850">
    <property type="entry name" value="Periplasmic binding protein-like II"/>
    <property type="match status" value="1"/>
</dbReference>
<comment type="subcellular location">
    <subcellularLocation>
        <location evidence="1">Membrane</location>
        <topology evidence="1">Multi-pass membrane protein</topology>
    </subcellularLocation>
    <subcellularLocation>
        <location evidence="13">Postsynaptic cell membrane</location>
    </subcellularLocation>
</comment>
<dbReference type="InterPro" id="IPR019594">
    <property type="entry name" value="Glu/Gly-bd"/>
</dbReference>
<keyword evidence="9" id="KW-0325">Glycoprotein</keyword>
<dbReference type="GO" id="GO:0015276">
    <property type="term" value="F:ligand-gated monoatomic ion channel activity"/>
    <property type="evidence" value="ECO:0007669"/>
    <property type="project" value="InterPro"/>
</dbReference>
<keyword evidence="11" id="KW-1071">Ligand-gated ion channel</keyword>
<evidence type="ECO:0000313" key="19">
    <source>
        <dbReference type="Proteomes" id="UP000005408"/>
    </source>
</evidence>
<dbReference type="OrthoDB" id="5984008at2759"/>
<feature type="transmembrane region" description="Helical" evidence="14">
    <location>
        <begin position="507"/>
        <end position="526"/>
    </location>
</feature>
<evidence type="ECO:0000256" key="15">
    <source>
        <dbReference type="SAM" id="SignalP"/>
    </source>
</evidence>
<dbReference type="InterPro" id="IPR015683">
    <property type="entry name" value="Ionotropic_Glu_rcpt"/>
</dbReference>
<feature type="transmembrane region" description="Helical" evidence="14">
    <location>
        <begin position="757"/>
        <end position="778"/>
    </location>
</feature>
<keyword evidence="7 14" id="KW-0472">Membrane</keyword>
<dbReference type="SMART" id="SM00079">
    <property type="entry name" value="PBPe"/>
    <property type="match status" value="1"/>
</dbReference>
<keyword evidence="5" id="KW-0770">Synapse</keyword>
<evidence type="ECO:0000256" key="7">
    <source>
        <dbReference type="ARBA" id="ARBA00023136"/>
    </source>
</evidence>